<dbReference type="Proteomes" id="UP000295696">
    <property type="component" value="Unassembled WGS sequence"/>
</dbReference>
<dbReference type="SUPFAM" id="SSF50199">
    <property type="entry name" value="Staphylococcal nuclease"/>
    <property type="match status" value="1"/>
</dbReference>
<dbReference type="InterPro" id="IPR035437">
    <property type="entry name" value="SNase_OB-fold_sf"/>
</dbReference>
<dbReference type="EMBL" id="SLZU01000013">
    <property type="protein sequence ID" value="TCS60812.1"/>
    <property type="molecule type" value="Genomic_DNA"/>
</dbReference>
<evidence type="ECO:0008006" key="4">
    <source>
        <dbReference type="Google" id="ProtNLM"/>
    </source>
</evidence>
<protein>
    <recommendedName>
        <fullName evidence="4">Micrococcal nuclease</fullName>
    </recommendedName>
</protein>
<keyword evidence="3" id="KW-1185">Reference proteome</keyword>
<proteinExistence type="predicted"/>
<dbReference type="OrthoDB" id="9805504at2"/>
<dbReference type="Gene3D" id="2.40.50.90">
    <property type="match status" value="1"/>
</dbReference>
<reference evidence="2 3" key="1">
    <citation type="submission" date="2019-03" db="EMBL/GenBank/DDBJ databases">
        <title>Genomic Encyclopedia of Type Strains, Phase IV (KMG-IV): sequencing the most valuable type-strain genomes for metagenomic binning, comparative biology and taxonomic classification.</title>
        <authorList>
            <person name="Goeker M."/>
        </authorList>
    </citation>
    <scope>NUCLEOTIDE SEQUENCE [LARGE SCALE GENOMIC DNA]</scope>
    <source>
        <strain evidence="2 3">DSM 104836</strain>
    </source>
</reference>
<evidence type="ECO:0000313" key="2">
    <source>
        <dbReference type="EMBL" id="TCS60812.1"/>
    </source>
</evidence>
<sequence>MSFWLSLKVALACTLFSNPANAASPTPDCEPYLCKAEIVRVIDGTTVVADINLGFRTWLRDEHLRLNRIDTPERSTPEGKEVVAIVRQRLEGRTLFICTIKAKRSDSEATGSFARYLVEIYDDGENVNDWLLETGRAAKFGD</sequence>
<organism evidence="2 3">
    <name type="scientific">Primorskyibacter sedentarius</name>
    <dbReference type="NCBI Taxonomy" id="745311"/>
    <lineage>
        <taxon>Bacteria</taxon>
        <taxon>Pseudomonadati</taxon>
        <taxon>Pseudomonadota</taxon>
        <taxon>Alphaproteobacteria</taxon>
        <taxon>Rhodobacterales</taxon>
        <taxon>Roseobacteraceae</taxon>
        <taxon>Primorskyibacter</taxon>
    </lineage>
</organism>
<gene>
    <name evidence="2" type="ORF">EDD52_113106</name>
</gene>
<accession>A0A4R3J654</accession>
<evidence type="ECO:0000313" key="3">
    <source>
        <dbReference type="Proteomes" id="UP000295696"/>
    </source>
</evidence>
<dbReference type="RefSeq" id="WP_132247008.1">
    <property type="nucleotide sequence ID" value="NZ_SLZU01000013.1"/>
</dbReference>
<comment type="caution">
    <text evidence="2">The sequence shown here is derived from an EMBL/GenBank/DDBJ whole genome shotgun (WGS) entry which is preliminary data.</text>
</comment>
<name>A0A4R3J654_9RHOB</name>
<evidence type="ECO:0000256" key="1">
    <source>
        <dbReference type="SAM" id="SignalP"/>
    </source>
</evidence>
<keyword evidence="1" id="KW-0732">Signal</keyword>
<feature type="chain" id="PRO_5020902910" description="Micrococcal nuclease" evidence="1">
    <location>
        <begin position="23"/>
        <end position="142"/>
    </location>
</feature>
<feature type="signal peptide" evidence="1">
    <location>
        <begin position="1"/>
        <end position="22"/>
    </location>
</feature>
<dbReference type="AlphaFoldDB" id="A0A4R3J654"/>